<evidence type="ECO:0000313" key="6">
    <source>
        <dbReference type="Proteomes" id="UP001174909"/>
    </source>
</evidence>
<evidence type="ECO:0000313" key="5">
    <source>
        <dbReference type="EMBL" id="CAI8033022.1"/>
    </source>
</evidence>
<dbReference type="InterPro" id="IPR000504">
    <property type="entry name" value="RRM_dom"/>
</dbReference>
<dbReference type="SUPFAM" id="SSF54928">
    <property type="entry name" value="RNA-binding domain, RBD"/>
    <property type="match status" value="1"/>
</dbReference>
<dbReference type="PROSITE" id="PS50102">
    <property type="entry name" value="RRM"/>
    <property type="match status" value="1"/>
</dbReference>
<feature type="region of interest" description="Disordered" evidence="3">
    <location>
        <begin position="161"/>
        <end position="199"/>
    </location>
</feature>
<evidence type="ECO:0000256" key="1">
    <source>
        <dbReference type="ARBA" id="ARBA00022884"/>
    </source>
</evidence>
<dbReference type="AlphaFoldDB" id="A0AA35SPP7"/>
<dbReference type="Gene3D" id="3.30.70.330">
    <property type="match status" value="1"/>
</dbReference>
<gene>
    <name evidence="5" type="ORF">GBAR_LOCUS18625</name>
</gene>
<dbReference type="InterPro" id="IPR012677">
    <property type="entry name" value="Nucleotide-bd_a/b_plait_sf"/>
</dbReference>
<reference evidence="5" key="1">
    <citation type="submission" date="2023-03" db="EMBL/GenBank/DDBJ databases">
        <authorList>
            <person name="Steffen K."/>
            <person name="Cardenas P."/>
        </authorList>
    </citation>
    <scope>NUCLEOTIDE SEQUENCE</scope>
</reference>
<dbReference type="EMBL" id="CASHTH010002637">
    <property type="protein sequence ID" value="CAI8033022.1"/>
    <property type="molecule type" value="Genomic_DNA"/>
</dbReference>
<evidence type="ECO:0000259" key="4">
    <source>
        <dbReference type="PROSITE" id="PS50102"/>
    </source>
</evidence>
<keyword evidence="6" id="KW-1185">Reference proteome</keyword>
<feature type="compositionally biased region" description="Polar residues" evidence="3">
    <location>
        <begin position="177"/>
        <end position="199"/>
    </location>
</feature>
<name>A0AA35SPP7_GEOBA</name>
<dbReference type="InterPro" id="IPR035979">
    <property type="entry name" value="RBD_domain_sf"/>
</dbReference>
<dbReference type="GO" id="GO:0003723">
    <property type="term" value="F:RNA binding"/>
    <property type="evidence" value="ECO:0007669"/>
    <property type="project" value="UniProtKB-UniRule"/>
</dbReference>
<comment type="caution">
    <text evidence="5">The sequence shown here is derived from an EMBL/GenBank/DDBJ whole genome shotgun (WGS) entry which is preliminary data.</text>
</comment>
<organism evidence="5 6">
    <name type="scientific">Geodia barretti</name>
    <name type="common">Barrett's horny sponge</name>
    <dbReference type="NCBI Taxonomy" id="519541"/>
    <lineage>
        <taxon>Eukaryota</taxon>
        <taxon>Metazoa</taxon>
        <taxon>Porifera</taxon>
        <taxon>Demospongiae</taxon>
        <taxon>Heteroscleromorpha</taxon>
        <taxon>Tetractinellida</taxon>
        <taxon>Astrophorina</taxon>
        <taxon>Geodiidae</taxon>
        <taxon>Geodia</taxon>
    </lineage>
</organism>
<feature type="region of interest" description="Disordered" evidence="3">
    <location>
        <begin position="15"/>
        <end position="43"/>
    </location>
</feature>
<feature type="region of interest" description="Disordered" evidence="3">
    <location>
        <begin position="76"/>
        <end position="121"/>
    </location>
</feature>
<proteinExistence type="predicted"/>
<evidence type="ECO:0000256" key="2">
    <source>
        <dbReference type="PROSITE-ProRule" id="PRU00176"/>
    </source>
</evidence>
<sequence>MQGVERQLNLLHLNPVAPAAAPPQPPGAKMGTPHKNSVPAGAQEGEEVRTLFVSGLPMDVRLRELYLLFRGYEREREGERRREGEKGEGKRGELGKGKRGEREKGRREGEGKKRGELGKGKRGEPIAFVSFKMRSQAERALEDLQGVRFDPASSQTLRLEFARTNSRVSPRQPPMATGSQGNSSTTHPSLPYQKNTSDTSCKNGSFIPVLPTNPPQQLSPHLYAPTDTWPQRIPMQVAYQSLSQLSSPSPTLSPASSFPQLSVLNMIESENSVNTRLHLMPTITPISAHPLQIMPAYSNCCPPILNDAYLVLINAIHF</sequence>
<evidence type="ECO:0000256" key="3">
    <source>
        <dbReference type="SAM" id="MobiDB-lite"/>
    </source>
</evidence>
<protein>
    <submittedName>
        <fullName evidence="5">Protein couch potato</fullName>
    </submittedName>
</protein>
<dbReference type="Proteomes" id="UP001174909">
    <property type="component" value="Unassembled WGS sequence"/>
</dbReference>
<dbReference type="PANTHER" id="PTHR10501">
    <property type="entry name" value="U1 SMALL NUCLEAR RIBONUCLEOPROTEIN A/U2 SMALL NUCLEAR RIBONUCLEOPROTEIN B"/>
    <property type="match status" value="1"/>
</dbReference>
<feature type="domain" description="RRM" evidence="4">
    <location>
        <begin position="49"/>
        <end position="164"/>
    </location>
</feature>
<keyword evidence="1 2" id="KW-0694">RNA-binding</keyword>
<accession>A0AA35SPP7</accession>